<keyword evidence="3" id="KW-1185">Reference proteome</keyword>
<evidence type="ECO:0000256" key="1">
    <source>
        <dbReference type="SAM" id="MobiDB-lite"/>
    </source>
</evidence>
<dbReference type="AlphaFoldDB" id="A0AAV7PP59"/>
<feature type="region of interest" description="Disordered" evidence="1">
    <location>
        <begin position="1"/>
        <end position="24"/>
    </location>
</feature>
<proteinExistence type="predicted"/>
<name>A0AAV7PP59_PLEWA</name>
<gene>
    <name evidence="2" type="ORF">NDU88_007403</name>
</gene>
<evidence type="ECO:0000313" key="3">
    <source>
        <dbReference type="Proteomes" id="UP001066276"/>
    </source>
</evidence>
<accession>A0AAV7PP59</accession>
<protein>
    <submittedName>
        <fullName evidence="2">Uncharacterized protein</fullName>
    </submittedName>
</protein>
<sequence>MQRRDTMTSSSRMNSCTTPRVANTHPQKRIYLESRGFERSDRGRRGYAKAVSPVVKCNAISLCLAFAQEPFLELSRDGGREVTLLSFLWGILRPQQHRFRLHSGIA</sequence>
<evidence type="ECO:0000313" key="2">
    <source>
        <dbReference type="EMBL" id="KAJ1129032.1"/>
    </source>
</evidence>
<comment type="caution">
    <text evidence="2">The sequence shown here is derived from an EMBL/GenBank/DDBJ whole genome shotgun (WGS) entry which is preliminary data.</text>
</comment>
<feature type="compositionally biased region" description="Polar residues" evidence="1">
    <location>
        <begin position="7"/>
        <end position="24"/>
    </location>
</feature>
<reference evidence="2" key="1">
    <citation type="journal article" date="2022" name="bioRxiv">
        <title>Sequencing and chromosome-scale assembly of the giantPleurodeles waltlgenome.</title>
        <authorList>
            <person name="Brown T."/>
            <person name="Elewa A."/>
            <person name="Iarovenko S."/>
            <person name="Subramanian E."/>
            <person name="Araus A.J."/>
            <person name="Petzold A."/>
            <person name="Susuki M."/>
            <person name="Suzuki K.-i.T."/>
            <person name="Hayashi T."/>
            <person name="Toyoda A."/>
            <person name="Oliveira C."/>
            <person name="Osipova E."/>
            <person name="Leigh N.D."/>
            <person name="Simon A."/>
            <person name="Yun M.H."/>
        </authorList>
    </citation>
    <scope>NUCLEOTIDE SEQUENCE</scope>
    <source>
        <strain evidence="2">20211129_DDA</strain>
        <tissue evidence="2">Liver</tissue>
    </source>
</reference>
<dbReference type="EMBL" id="JANPWB010000011">
    <property type="protein sequence ID" value="KAJ1129032.1"/>
    <property type="molecule type" value="Genomic_DNA"/>
</dbReference>
<dbReference type="Proteomes" id="UP001066276">
    <property type="component" value="Chromosome 7"/>
</dbReference>
<organism evidence="2 3">
    <name type="scientific">Pleurodeles waltl</name>
    <name type="common">Iberian ribbed newt</name>
    <dbReference type="NCBI Taxonomy" id="8319"/>
    <lineage>
        <taxon>Eukaryota</taxon>
        <taxon>Metazoa</taxon>
        <taxon>Chordata</taxon>
        <taxon>Craniata</taxon>
        <taxon>Vertebrata</taxon>
        <taxon>Euteleostomi</taxon>
        <taxon>Amphibia</taxon>
        <taxon>Batrachia</taxon>
        <taxon>Caudata</taxon>
        <taxon>Salamandroidea</taxon>
        <taxon>Salamandridae</taxon>
        <taxon>Pleurodelinae</taxon>
        <taxon>Pleurodeles</taxon>
    </lineage>
</organism>